<evidence type="ECO:0000313" key="1">
    <source>
        <dbReference type="EMBL" id="KAK0448868.1"/>
    </source>
</evidence>
<dbReference type="AlphaFoldDB" id="A0AA39JU61"/>
<accession>A0AA39JU61</accession>
<gene>
    <name evidence="1" type="ORF">EV421DRAFT_1705680</name>
</gene>
<name>A0AA39JU61_9AGAR</name>
<organism evidence="1 2">
    <name type="scientific">Armillaria borealis</name>
    <dbReference type="NCBI Taxonomy" id="47425"/>
    <lineage>
        <taxon>Eukaryota</taxon>
        <taxon>Fungi</taxon>
        <taxon>Dikarya</taxon>
        <taxon>Basidiomycota</taxon>
        <taxon>Agaricomycotina</taxon>
        <taxon>Agaricomycetes</taxon>
        <taxon>Agaricomycetidae</taxon>
        <taxon>Agaricales</taxon>
        <taxon>Marasmiineae</taxon>
        <taxon>Physalacriaceae</taxon>
        <taxon>Armillaria</taxon>
    </lineage>
</organism>
<sequence>MEKLVKSLIDLGLQTEEPVFPRVYKAVMAGEPHDEAVVEAIRDAASKPTSPWSSIIPAVIGPRTNDQYISALNMTLQCRRENRELQTVKKFWKGVAKEDEANADLITPSVSTLSAVHVPLSQDRQHAVDNLLTK</sequence>
<reference evidence="1" key="1">
    <citation type="submission" date="2023-06" db="EMBL/GenBank/DDBJ databases">
        <authorList>
            <consortium name="Lawrence Berkeley National Laboratory"/>
            <person name="Ahrendt S."/>
            <person name="Sahu N."/>
            <person name="Indic B."/>
            <person name="Wong-Bajracharya J."/>
            <person name="Merenyi Z."/>
            <person name="Ke H.-M."/>
            <person name="Monk M."/>
            <person name="Kocsube S."/>
            <person name="Drula E."/>
            <person name="Lipzen A."/>
            <person name="Balint B."/>
            <person name="Henrissat B."/>
            <person name="Andreopoulos B."/>
            <person name="Martin F.M."/>
            <person name="Harder C.B."/>
            <person name="Rigling D."/>
            <person name="Ford K.L."/>
            <person name="Foster G.D."/>
            <person name="Pangilinan J."/>
            <person name="Papanicolaou A."/>
            <person name="Barry K."/>
            <person name="LaButti K."/>
            <person name="Viragh M."/>
            <person name="Koriabine M."/>
            <person name="Yan M."/>
            <person name="Riley R."/>
            <person name="Champramary S."/>
            <person name="Plett K.L."/>
            <person name="Tsai I.J."/>
            <person name="Slot J."/>
            <person name="Sipos G."/>
            <person name="Plett J."/>
            <person name="Nagy L.G."/>
            <person name="Grigoriev I.V."/>
        </authorList>
    </citation>
    <scope>NUCLEOTIDE SEQUENCE</scope>
    <source>
        <strain evidence="1">FPL87.14</strain>
    </source>
</reference>
<feature type="non-terminal residue" evidence="1">
    <location>
        <position position="134"/>
    </location>
</feature>
<protein>
    <submittedName>
        <fullName evidence="1">Uncharacterized protein</fullName>
    </submittedName>
</protein>
<dbReference type="Proteomes" id="UP001175226">
    <property type="component" value="Unassembled WGS sequence"/>
</dbReference>
<keyword evidence="2" id="KW-1185">Reference proteome</keyword>
<comment type="caution">
    <text evidence="1">The sequence shown here is derived from an EMBL/GenBank/DDBJ whole genome shotgun (WGS) entry which is preliminary data.</text>
</comment>
<evidence type="ECO:0000313" key="2">
    <source>
        <dbReference type="Proteomes" id="UP001175226"/>
    </source>
</evidence>
<dbReference type="EMBL" id="JAUEPT010000009">
    <property type="protein sequence ID" value="KAK0448868.1"/>
    <property type="molecule type" value="Genomic_DNA"/>
</dbReference>
<proteinExistence type="predicted"/>